<dbReference type="Gene3D" id="3.30.160.60">
    <property type="entry name" value="Classic Zinc Finger"/>
    <property type="match status" value="1"/>
</dbReference>
<keyword evidence="1" id="KW-0862">Zinc</keyword>
<dbReference type="Proteomes" id="UP000183832">
    <property type="component" value="Unassembled WGS sequence"/>
</dbReference>
<name>A0A1J1I935_9DIPT</name>
<organism evidence="4 5">
    <name type="scientific">Clunio marinus</name>
    <dbReference type="NCBI Taxonomy" id="568069"/>
    <lineage>
        <taxon>Eukaryota</taxon>
        <taxon>Metazoa</taxon>
        <taxon>Ecdysozoa</taxon>
        <taxon>Arthropoda</taxon>
        <taxon>Hexapoda</taxon>
        <taxon>Insecta</taxon>
        <taxon>Pterygota</taxon>
        <taxon>Neoptera</taxon>
        <taxon>Endopterygota</taxon>
        <taxon>Diptera</taxon>
        <taxon>Nematocera</taxon>
        <taxon>Chironomoidea</taxon>
        <taxon>Chironomidae</taxon>
        <taxon>Clunio</taxon>
    </lineage>
</organism>
<evidence type="ECO:0000256" key="2">
    <source>
        <dbReference type="SAM" id="MobiDB-lite"/>
    </source>
</evidence>
<dbReference type="SUPFAM" id="SSF57667">
    <property type="entry name" value="beta-beta-alpha zinc fingers"/>
    <property type="match status" value="1"/>
</dbReference>
<evidence type="ECO:0000256" key="1">
    <source>
        <dbReference type="PROSITE-ProRule" id="PRU00042"/>
    </source>
</evidence>
<dbReference type="PROSITE" id="PS50157">
    <property type="entry name" value="ZINC_FINGER_C2H2_2"/>
    <property type="match status" value="1"/>
</dbReference>
<dbReference type="GO" id="GO:0008270">
    <property type="term" value="F:zinc ion binding"/>
    <property type="evidence" value="ECO:0007669"/>
    <property type="project" value="UniProtKB-KW"/>
</dbReference>
<gene>
    <name evidence="4" type="ORF">CLUMA_CG010281</name>
</gene>
<keyword evidence="5" id="KW-1185">Reference proteome</keyword>
<accession>A0A1J1I935</accession>
<evidence type="ECO:0000313" key="5">
    <source>
        <dbReference type="Proteomes" id="UP000183832"/>
    </source>
</evidence>
<feature type="compositionally biased region" description="Basic and acidic residues" evidence="2">
    <location>
        <begin position="30"/>
        <end position="42"/>
    </location>
</feature>
<feature type="domain" description="C2H2-type" evidence="3">
    <location>
        <begin position="218"/>
        <end position="245"/>
    </location>
</feature>
<keyword evidence="1" id="KW-0479">Metal-binding</keyword>
<dbReference type="InterPro" id="IPR036236">
    <property type="entry name" value="Znf_C2H2_sf"/>
</dbReference>
<reference evidence="4 5" key="1">
    <citation type="submission" date="2015-04" db="EMBL/GenBank/DDBJ databases">
        <authorList>
            <person name="Syromyatnikov M.Y."/>
            <person name="Popov V.N."/>
        </authorList>
    </citation>
    <scope>NUCLEOTIDE SEQUENCE [LARGE SCALE GENOMIC DNA]</scope>
</reference>
<dbReference type="InterPro" id="IPR013087">
    <property type="entry name" value="Znf_C2H2_type"/>
</dbReference>
<dbReference type="AlphaFoldDB" id="A0A1J1I935"/>
<feature type="region of interest" description="Disordered" evidence="2">
    <location>
        <begin position="1"/>
        <end position="42"/>
    </location>
</feature>
<dbReference type="EMBL" id="CVRI01000044">
    <property type="protein sequence ID" value="CRK96731.1"/>
    <property type="molecule type" value="Genomic_DNA"/>
</dbReference>
<dbReference type="SMART" id="SM00355">
    <property type="entry name" value="ZnF_C2H2"/>
    <property type="match status" value="1"/>
</dbReference>
<keyword evidence="1" id="KW-0863">Zinc-finger</keyword>
<protein>
    <submittedName>
        <fullName evidence="4">CLUMA_CG010281, isoform A</fullName>
    </submittedName>
</protein>
<dbReference type="OrthoDB" id="10066279at2759"/>
<dbReference type="PROSITE" id="PS00028">
    <property type="entry name" value="ZINC_FINGER_C2H2_1"/>
    <property type="match status" value="1"/>
</dbReference>
<sequence>MLENVAGARQRDKEDPDIEQLLQEADDENKDASIESTATKEKTISKSSLLLKPKIEKFQENKIQPSVVKRNKKPRSQQVKIEAIDCNDKDSNTKEYIEMESSVMYSEDEDDQLDNDENLFGEEIYDIMEIENGSTDNIYADESGGKQTMTDGDEEFILVNFKSSNDDLSEKDQQFVVEELIDEEFQVGRTGSPRKKHVNRMPREIIEKYAQSTDNNQHMCKKCVKVFSTRTNLIRHIQSHDGYKAYVCPVCKKDSHNQEV</sequence>
<proteinExistence type="predicted"/>
<evidence type="ECO:0000313" key="4">
    <source>
        <dbReference type="EMBL" id="CRK96731.1"/>
    </source>
</evidence>
<evidence type="ECO:0000259" key="3">
    <source>
        <dbReference type="PROSITE" id="PS50157"/>
    </source>
</evidence>